<protein>
    <submittedName>
        <fullName evidence="11">Calpain-9</fullName>
    </submittedName>
</protein>
<keyword evidence="3" id="KW-0479">Metal-binding</keyword>
<dbReference type="InterPro" id="IPR022684">
    <property type="entry name" value="Calpain_cysteine_protease"/>
</dbReference>
<dbReference type="CDD" id="cd00214">
    <property type="entry name" value="Calpain_III"/>
    <property type="match status" value="1"/>
</dbReference>
<feature type="domain" description="Calpain catalytic" evidence="8">
    <location>
        <begin position="24"/>
        <end position="181"/>
    </location>
</feature>
<gene>
    <name evidence="11" type="primary">CAPN9</name>
</gene>
<evidence type="ECO:0000256" key="2">
    <source>
        <dbReference type="ARBA" id="ARBA00022670"/>
    </source>
</evidence>
<dbReference type="SUPFAM" id="SSF54001">
    <property type="entry name" value="Cysteine proteinases"/>
    <property type="match status" value="1"/>
</dbReference>
<organism evidence="10 11">
    <name type="scientific">Balaenoptera acutorostrata</name>
    <name type="common">Common minke whale</name>
    <name type="synonym">Balaena rostrata</name>
    <dbReference type="NCBI Taxonomy" id="9767"/>
    <lineage>
        <taxon>Eukaryota</taxon>
        <taxon>Metazoa</taxon>
        <taxon>Chordata</taxon>
        <taxon>Craniata</taxon>
        <taxon>Vertebrata</taxon>
        <taxon>Euteleostomi</taxon>
        <taxon>Mammalia</taxon>
        <taxon>Eutheria</taxon>
        <taxon>Laurasiatheria</taxon>
        <taxon>Artiodactyla</taxon>
        <taxon>Whippomorpha</taxon>
        <taxon>Cetacea</taxon>
        <taxon>Mysticeti</taxon>
        <taxon>Balaenopteridae</taxon>
        <taxon>Balaenoptera</taxon>
    </lineage>
</organism>
<evidence type="ECO:0000256" key="7">
    <source>
        <dbReference type="PROSITE-ProRule" id="PRU00239"/>
    </source>
</evidence>
<dbReference type="InterPro" id="IPR022682">
    <property type="entry name" value="Calpain_domain_III"/>
</dbReference>
<evidence type="ECO:0000259" key="9">
    <source>
        <dbReference type="PROSITE" id="PS50222"/>
    </source>
</evidence>
<evidence type="ECO:0000256" key="4">
    <source>
        <dbReference type="ARBA" id="ARBA00022801"/>
    </source>
</evidence>
<feature type="domain" description="EF-hand" evidence="9">
    <location>
        <begin position="405"/>
        <end position="440"/>
    </location>
</feature>
<dbReference type="PANTHER" id="PTHR10183">
    <property type="entry name" value="CALPAIN"/>
    <property type="match status" value="1"/>
</dbReference>
<keyword evidence="4" id="KW-0378">Hydrolase</keyword>
<dbReference type="PROSITE" id="PS00018">
    <property type="entry name" value="EF_HAND_1"/>
    <property type="match status" value="1"/>
</dbReference>
<keyword evidence="6" id="KW-0106">Calcium</keyword>
<dbReference type="InterPro" id="IPR022683">
    <property type="entry name" value="Calpain_III"/>
</dbReference>
<dbReference type="InterPro" id="IPR036213">
    <property type="entry name" value="Calpain_III_sf"/>
</dbReference>
<dbReference type="InterPro" id="IPR018247">
    <property type="entry name" value="EF_Hand_1_Ca_BS"/>
</dbReference>
<dbReference type="InterPro" id="IPR038765">
    <property type="entry name" value="Papain-like_cys_pep_sf"/>
</dbReference>
<evidence type="ECO:0000256" key="6">
    <source>
        <dbReference type="ARBA" id="ARBA00022837"/>
    </source>
</evidence>
<evidence type="ECO:0000256" key="5">
    <source>
        <dbReference type="ARBA" id="ARBA00022807"/>
    </source>
</evidence>
<reference evidence="11" key="1">
    <citation type="submission" date="2025-08" db="UniProtKB">
        <authorList>
            <consortium name="RefSeq"/>
        </authorList>
    </citation>
    <scope>IDENTIFICATION</scope>
</reference>
<dbReference type="PROSITE" id="PS50203">
    <property type="entry name" value="CALPAIN_CAT"/>
    <property type="match status" value="1"/>
</dbReference>
<dbReference type="PANTHER" id="PTHR10183:SF385">
    <property type="entry name" value="CALPAIN-9"/>
    <property type="match status" value="1"/>
</dbReference>
<dbReference type="GeneID" id="103013791"/>
<dbReference type="SUPFAM" id="SSF49758">
    <property type="entry name" value="Calpain large subunit, middle domain (domain III)"/>
    <property type="match status" value="1"/>
</dbReference>
<keyword evidence="5" id="KW-0788">Thiol protease</keyword>
<accession>A0ABM3S9T1</accession>
<comment type="similarity">
    <text evidence="1">Belongs to the peptidase C2 family.</text>
</comment>
<dbReference type="SMART" id="SM00720">
    <property type="entry name" value="calpain_III"/>
    <property type="match status" value="1"/>
</dbReference>
<evidence type="ECO:0000313" key="11">
    <source>
        <dbReference type="RefSeq" id="XP_057386591.1"/>
    </source>
</evidence>
<evidence type="ECO:0000259" key="8">
    <source>
        <dbReference type="PROSITE" id="PS50203"/>
    </source>
</evidence>
<name>A0ABM3S9T1_BALAC</name>
<evidence type="ECO:0000256" key="1">
    <source>
        <dbReference type="ARBA" id="ARBA00007623"/>
    </source>
</evidence>
<keyword evidence="10" id="KW-1185">Reference proteome</keyword>
<comment type="caution">
    <text evidence="7">Lacks conserved residue(s) required for the propagation of feature annotation.</text>
</comment>
<dbReference type="InterPro" id="IPR011992">
    <property type="entry name" value="EF-hand-dom_pair"/>
</dbReference>
<dbReference type="PRINTS" id="PR00704">
    <property type="entry name" value="CALPAIN"/>
</dbReference>
<evidence type="ECO:0000313" key="10">
    <source>
        <dbReference type="Proteomes" id="UP001652580"/>
    </source>
</evidence>
<dbReference type="Proteomes" id="UP001652580">
    <property type="component" value="Chromosome 16"/>
</dbReference>
<dbReference type="Gene3D" id="2.60.120.380">
    <property type="match status" value="1"/>
</dbReference>
<dbReference type="SUPFAM" id="SSF47473">
    <property type="entry name" value="EF-hand"/>
    <property type="match status" value="1"/>
</dbReference>
<keyword evidence="2" id="KW-0645">Protease</keyword>
<dbReference type="InterPro" id="IPR033883">
    <property type="entry name" value="C2_III"/>
</dbReference>
<proteinExistence type="inferred from homology"/>
<evidence type="ECO:0000256" key="3">
    <source>
        <dbReference type="ARBA" id="ARBA00022723"/>
    </source>
</evidence>
<dbReference type="SMART" id="SM00230">
    <property type="entry name" value="CysPc"/>
    <property type="match status" value="1"/>
</dbReference>
<dbReference type="RefSeq" id="XP_057386591.1">
    <property type="nucleotide sequence ID" value="XM_057530608.1"/>
</dbReference>
<dbReference type="Pfam" id="PF01067">
    <property type="entry name" value="Calpain_III"/>
    <property type="match status" value="1"/>
</dbReference>
<dbReference type="InterPro" id="IPR002048">
    <property type="entry name" value="EF_hand_dom"/>
</dbReference>
<dbReference type="Pfam" id="PF00648">
    <property type="entry name" value="Peptidase_C2"/>
    <property type="match status" value="1"/>
</dbReference>
<dbReference type="PROSITE" id="PS50222">
    <property type="entry name" value="EF_HAND_2"/>
    <property type="match status" value="1"/>
</dbReference>
<dbReference type="Gene3D" id="1.10.238.10">
    <property type="entry name" value="EF-hand"/>
    <property type="match status" value="1"/>
</dbReference>
<sequence>MTDRRPQPVIKATSTVTSHEDTMLNGSYEALKGGSAIEAMEDFTGGVAETFTTKEAPGNFYEILDKALKRGSLVGCSIDIRNAAESEARTPFGLIRGHAYTVTGVDQVNFRGQKIELIRVRNPWGQVEWTGSWSDSSSERHSVGPAEQKRLCHAALDDGEFWMAFRDFQAPFDKVEVCNLTPDALEGDTVPKWEVAVPQGSWVRGVTAGGCRSFLDTFWTNPQIKLSLTEKDEGQEKCTFLVALIQKDQRKLKRFGDSMLTIGYAIYQCPGQDGHLNKDFFRHHASQARSKTSINLREVSDWFSLPPGEYIVIPSTFKPHQAADFCLWIFSEKKAITRDMDGTVDIDLPEPPKPTLPGQETEEEQQLRALFTQVAGEDTEVTAEELEYGLNAVLQKKKDIKFKKLSLTSCKNIISLMDTSGNGTLAFGEFRVFWDKLQKWASLSLQFDADTSGSKSSCELRTALKAAGFQLSTPLLQLVVLRYADQELQLGFDDFLNCLVRLETASRACKEQAAENCSKGGLSHTPRHLCAVCG</sequence>
<dbReference type="InterPro" id="IPR001300">
    <property type="entry name" value="Peptidase_C2_calpain_cat"/>
</dbReference>
<dbReference type="Gene3D" id="3.90.70.10">
    <property type="entry name" value="Cysteine proteinases"/>
    <property type="match status" value="1"/>
</dbReference>